<dbReference type="PANTHER" id="PTHR42693:SF53">
    <property type="entry name" value="ENDO-4-O-SULFATASE"/>
    <property type="match status" value="1"/>
</dbReference>
<accession>A0A644W7C3</accession>
<comment type="similarity">
    <text evidence="1">Belongs to the sulfatase family.</text>
</comment>
<dbReference type="PROSITE" id="PS00523">
    <property type="entry name" value="SULFATASE_1"/>
    <property type="match status" value="1"/>
</dbReference>
<dbReference type="Gene3D" id="3.40.720.10">
    <property type="entry name" value="Alkaline Phosphatase, subunit A"/>
    <property type="match status" value="1"/>
</dbReference>
<protein>
    <submittedName>
        <fullName evidence="6">Arylsulfatase</fullName>
        <ecNumber evidence="6">3.1.6.1</ecNumber>
    </submittedName>
</protein>
<dbReference type="Gene3D" id="3.30.1120.10">
    <property type="match status" value="1"/>
</dbReference>
<dbReference type="EC" id="3.1.6.1" evidence="6"/>
<reference evidence="6" key="1">
    <citation type="submission" date="2019-08" db="EMBL/GenBank/DDBJ databases">
        <authorList>
            <person name="Kucharzyk K."/>
            <person name="Murdoch R.W."/>
            <person name="Higgins S."/>
            <person name="Loffler F."/>
        </authorList>
    </citation>
    <scope>NUCLEOTIDE SEQUENCE</scope>
</reference>
<dbReference type="EMBL" id="VSSQ01000683">
    <property type="protein sequence ID" value="MPL99704.1"/>
    <property type="molecule type" value="Genomic_DNA"/>
</dbReference>
<name>A0A644W7C3_9ZZZZ</name>
<dbReference type="GO" id="GO:0046872">
    <property type="term" value="F:metal ion binding"/>
    <property type="evidence" value="ECO:0007669"/>
    <property type="project" value="UniProtKB-KW"/>
</dbReference>
<dbReference type="PROSITE" id="PS00149">
    <property type="entry name" value="SULFATASE_2"/>
    <property type="match status" value="1"/>
</dbReference>
<organism evidence="6">
    <name type="scientific">bioreactor metagenome</name>
    <dbReference type="NCBI Taxonomy" id="1076179"/>
    <lineage>
        <taxon>unclassified sequences</taxon>
        <taxon>metagenomes</taxon>
        <taxon>ecological metagenomes</taxon>
    </lineage>
</organism>
<dbReference type="GO" id="GO:0004065">
    <property type="term" value="F:arylsulfatase activity"/>
    <property type="evidence" value="ECO:0007669"/>
    <property type="project" value="UniProtKB-EC"/>
</dbReference>
<evidence type="ECO:0000256" key="2">
    <source>
        <dbReference type="ARBA" id="ARBA00022723"/>
    </source>
</evidence>
<keyword evidence="3 6" id="KW-0378">Hydrolase</keyword>
<dbReference type="SUPFAM" id="SSF53649">
    <property type="entry name" value="Alkaline phosphatase-like"/>
    <property type="match status" value="1"/>
</dbReference>
<dbReference type="AlphaFoldDB" id="A0A644W7C3"/>
<evidence type="ECO:0000313" key="6">
    <source>
        <dbReference type="EMBL" id="MPL99704.1"/>
    </source>
</evidence>
<dbReference type="CDD" id="cd16143">
    <property type="entry name" value="ARS_like"/>
    <property type="match status" value="1"/>
</dbReference>
<feature type="domain" description="Sulfatase N-terminal" evidence="5">
    <location>
        <begin position="5"/>
        <end position="354"/>
    </location>
</feature>
<dbReference type="PANTHER" id="PTHR42693">
    <property type="entry name" value="ARYLSULFATASE FAMILY MEMBER"/>
    <property type="match status" value="1"/>
</dbReference>
<evidence type="ECO:0000256" key="4">
    <source>
        <dbReference type="ARBA" id="ARBA00022837"/>
    </source>
</evidence>
<dbReference type="Pfam" id="PF00884">
    <property type="entry name" value="Sulfatase"/>
    <property type="match status" value="1"/>
</dbReference>
<sequence length="488" mass="54107">MRKKPNIVYILADDLGYGDVSSLNPDCPFVTTHFDRLAQQGMCFTDAHATSAVCTPSRYSIITGRYNWRSQLKSYVLGGFSPPLIDENRKTVAQLLKRGGYATHAVGKWHLGMDLPKQEGFVEASEFGDSHPIDYTKPIKGGPTSVGFDSYYGISGSLDMPPYVYIKDDMFTAVPTRITRGTGKGFWREGLTADDFVHEEVLDHLTDKALEVIRENRQRPFFLYFALPAPHTPILPHPRFRGKSNTNAYGDFVLHCDDVVGRVLDELKENGIDEHTLVIFTSDNGCSPMADFAELARFGHNPSYHFRGMKSDIFEGGHRVPLLMRWPEVIAPHSISNHLVCLSDFYATAADILGFGLAEDEAVDSVSLLPLLSDTTHPEVRDSLVHQSLDGSLSLRKGAYKLEMCKGSGGWSYPSSGSEDAQNLPSVQLYNLECDIAETVNVQAEHPDLVAAMRQELACLVREGRSTSGPRQLNDGVAIWETVAWLDD</sequence>
<dbReference type="InterPro" id="IPR050738">
    <property type="entry name" value="Sulfatase"/>
</dbReference>
<evidence type="ECO:0000256" key="1">
    <source>
        <dbReference type="ARBA" id="ARBA00008779"/>
    </source>
</evidence>
<keyword evidence="4" id="KW-0106">Calcium</keyword>
<dbReference type="InterPro" id="IPR024607">
    <property type="entry name" value="Sulfatase_CS"/>
</dbReference>
<comment type="caution">
    <text evidence="6">The sequence shown here is derived from an EMBL/GenBank/DDBJ whole genome shotgun (WGS) entry which is preliminary data.</text>
</comment>
<dbReference type="InterPro" id="IPR017850">
    <property type="entry name" value="Alkaline_phosphatase_core_sf"/>
</dbReference>
<evidence type="ECO:0000259" key="5">
    <source>
        <dbReference type="Pfam" id="PF00884"/>
    </source>
</evidence>
<dbReference type="InterPro" id="IPR000917">
    <property type="entry name" value="Sulfatase_N"/>
</dbReference>
<keyword evidence="2" id="KW-0479">Metal-binding</keyword>
<evidence type="ECO:0000256" key="3">
    <source>
        <dbReference type="ARBA" id="ARBA00022801"/>
    </source>
</evidence>
<proteinExistence type="inferred from homology"/>
<gene>
    <name evidence="6" type="primary">atsA_7</name>
    <name evidence="6" type="ORF">SDC9_45925</name>
</gene>